<feature type="transmembrane region" description="Helical" evidence="1">
    <location>
        <begin position="12"/>
        <end position="30"/>
    </location>
</feature>
<gene>
    <name evidence="2" type="ORF">OSTQU699_LOCUS953</name>
</gene>
<keyword evidence="1" id="KW-1133">Transmembrane helix</keyword>
<organism evidence="2 3">
    <name type="scientific">Ostreobium quekettii</name>
    <dbReference type="NCBI Taxonomy" id="121088"/>
    <lineage>
        <taxon>Eukaryota</taxon>
        <taxon>Viridiplantae</taxon>
        <taxon>Chlorophyta</taxon>
        <taxon>core chlorophytes</taxon>
        <taxon>Ulvophyceae</taxon>
        <taxon>TCBD clade</taxon>
        <taxon>Bryopsidales</taxon>
        <taxon>Ostreobineae</taxon>
        <taxon>Ostreobiaceae</taxon>
        <taxon>Ostreobium</taxon>
    </lineage>
</organism>
<dbReference type="Proteomes" id="UP000708148">
    <property type="component" value="Unassembled WGS sequence"/>
</dbReference>
<proteinExistence type="predicted"/>
<keyword evidence="1" id="KW-0812">Transmembrane</keyword>
<keyword evidence="3" id="KW-1185">Reference proteome</keyword>
<comment type="caution">
    <text evidence="2">The sequence shown here is derived from an EMBL/GenBank/DDBJ whole genome shotgun (WGS) entry which is preliminary data.</text>
</comment>
<accession>A0A8S1ILP0</accession>
<dbReference type="AlphaFoldDB" id="A0A8S1ILP0"/>
<name>A0A8S1ILP0_9CHLO</name>
<keyword evidence="1" id="KW-0472">Membrane</keyword>
<evidence type="ECO:0000313" key="3">
    <source>
        <dbReference type="Proteomes" id="UP000708148"/>
    </source>
</evidence>
<evidence type="ECO:0000256" key="1">
    <source>
        <dbReference type="SAM" id="Phobius"/>
    </source>
</evidence>
<sequence>MAVCGSVRRSAALYVWSLAIACVLPALPPWQLCRGSGAGVTSRRRLAWLAITVSLARRDRVGARNVAVLQRATTACVVTSHGVGLEPQWGVFGSWDRHCIVCGVRAA</sequence>
<protein>
    <submittedName>
        <fullName evidence="2">Uncharacterized protein</fullName>
    </submittedName>
</protein>
<reference evidence="2" key="1">
    <citation type="submission" date="2020-12" db="EMBL/GenBank/DDBJ databases">
        <authorList>
            <person name="Iha C."/>
        </authorList>
    </citation>
    <scope>NUCLEOTIDE SEQUENCE</scope>
</reference>
<evidence type="ECO:0000313" key="2">
    <source>
        <dbReference type="EMBL" id="CAD7695592.1"/>
    </source>
</evidence>
<dbReference type="EMBL" id="CAJHUC010000362">
    <property type="protein sequence ID" value="CAD7695592.1"/>
    <property type="molecule type" value="Genomic_DNA"/>
</dbReference>